<dbReference type="EMBL" id="PFKO01000343">
    <property type="protein sequence ID" value="PIY31395.1"/>
    <property type="molecule type" value="Genomic_DNA"/>
</dbReference>
<dbReference type="CDD" id="cd01167">
    <property type="entry name" value="bac_FRK"/>
    <property type="match status" value="1"/>
</dbReference>
<dbReference type="PANTHER" id="PTHR43085">
    <property type="entry name" value="HEXOKINASE FAMILY MEMBER"/>
    <property type="match status" value="1"/>
</dbReference>
<dbReference type="Gene3D" id="3.40.1190.20">
    <property type="match status" value="1"/>
</dbReference>
<sequence>MVIYKQNMNQNLIFKKGGGKEVKALLFGEILWDIINGKSYIGGAPFNLAAHLSKMGIESTLISSVGEDVLGRKALKEAEKRGIDSTFIRVNPYLPTGTVEVSLDEKGHPTYLIKENVAWDNIILEQDLMDSLVKNEWQVFCFGTLAQRTKRNREILNQILSRINADDVFYDVNLRQNYYEKEWIEKSLCQSSIVKLNDREAFILSELLFEQTLKQENLAEFLCQKYDLSIVCITHGKNGSSIYHKGKLEKIIGLNGPVADTVGGGDSYSAGFLFSYLCGKGIYEAAEFAEMVGNFVVSQSGAVPEYPQWLEKEIENLKHKIKKGG</sequence>
<evidence type="ECO:0000259" key="4">
    <source>
        <dbReference type="Pfam" id="PF00294"/>
    </source>
</evidence>
<evidence type="ECO:0000256" key="3">
    <source>
        <dbReference type="ARBA" id="ARBA00022777"/>
    </source>
</evidence>
<dbReference type="SUPFAM" id="SSF53613">
    <property type="entry name" value="Ribokinase-like"/>
    <property type="match status" value="1"/>
</dbReference>
<evidence type="ECO:0000313" key="5">
    <source>
        <dbReference type="EMBL" id="PIX33446.1"/>
    </source>
</evidence>
<dbReference type="EMBL" id="PFTV01000123">
    <property type="protein sequence ID" value="PJB56468.1"/>
    <property type="molecule type" value="Genomic_DNA"/>
</dbReference>
<keyword evidence="3 6" id="KW-0418">Kinase</keyword>
<accession>A0A2M7PLI5</accession>
<comment type="similarity">
    <text evidence="1">Belongs to the carbohydrate kinase PfkB family.</text>
</comment>
<evidence type="ECO:0000313" key="8">
    <source>
        <dbReference type="Proteomes" id="UP000228560"/>
    </source>
</evidence>
<evidence type="ECO:0000256" key="1">
    <source>
        <dbReference type="ARBA" id="ARBA00010688"/>
    </source>
</evidence>
<reference evidence="8 9" key="2">
    <citation type="submission" date="2017-09" db="EMBL/GenBank/DDBJ databases">
        <title>Depth-based differentiation of microbial function through sediment-hosted aquifers and enrichment of novel symbionts in the deep terrestrial subsurface.</title>
        <authorList>
            <person name="Probst A.J."/>
            <person name="Ladd B."/>
            <person name="Jarett J.K."/>
            <person name="Geller-Mcgrath D.E."/>
            <person name="Sieber C.M."/>
            <person name="Emerson J.B."/>
            <person name="Anantharaman K."/>
            <person name="Thomas B.C."/>
            <person name="Malmstrom R."/>
            <person name="Stieglmeier M."/>
            <person name="Klingl A."/>
            <person name="Woyke T."/>
            <person name="Ryan C.M."/>
            <person name="Banfield J.F."/>
        </authorList>
    </citation>
    <scope>NUCLEOTIDE SEQUENCE [LARGE SCALE GENOMIC DNA]</scope>
    <source>
        <strain evidence="6">CG_4_10_14_3_um_filter_34_13</strain>
        <strain evidence="7">CG_4_9_14_3_um_filter_33_16</strain>
    </source>
</reference>
<comment type="caution">
    <text evidence="6">The sequence shown here is derived from an EMBL/GenBank/DDBJ whole genome shotgun (WGS) entry which is preliminary data.</text>
</comment>
<evidence type="ECO:0000256" key="2">
    <source>
        <dbReference type="ARBA" id="ARBA00022679"/>
    </source>
</evidence>
<dbReference type="Proteomes" id="UP000230646">
    <property type="component" value="Unassembled WGS sequence"/>
</dbReference>
<accession>A0A2M8CBT5</accession>
<dbReference type="AlphaFoldDB" id="A0A2M7PLI5"/>
<keyword evidence="2" id="KW-0808">Transferase</keyword>
<protein>
    <submittedName>
        <fullName evidence="6">Carbohydrate kinase</fullName>
    </submittedName>
</protein>
<dbReference type="Proteomes" id="UP000228560">
    <property type="component" value="Unassembled WGS sequence"/>
</dbReference>
<dbReference type="GO" id="GO:0016301">
    <property type="term" value="F:kinase activity"/>
    <property type="evidence" value="ECO:0007669"/>
    <property type="project" value="UniProtKB-KW"/>
</dbReference>
<dbReference type="InterPro" id="IPR002173">
    <property type="entry name" value="Carboh/pur_kinase_PfkB_CS"/>
</dbReference>
<feature type="domain" description="Carbohydrate kinase PfkB" evidence="4">
    <location>
        <begin position="36"/>
        <end position="305"/>
    </location>
</feature>
<dbReference type="Proteomes" id="UP000231493">
    <property type="component" value="Unassembled WGS sequence"/>
</dbReference>
<dbReference type="PANTHER" id="PTHR43085:SF57">
    <property type="entry name" value="CARBOHYDRATE KINASE PFKB DOMAIN-CONTAINING PROTEIN"/>
    <property type="match status" value="1"/>
</dbReference>
<dbReference type="InterPro" id="IPR050306">
    <property type="entry name" value="PfkB_Carbo_kinase"/>
</dbReference>
<dbReference type="PROSITE" id="PS00584">
    <property type="entry name" value="PFKB_KINASES_2"/>
    <property type="match status" value="1"/>
</dbReference>
<accession>A0A2M7K5M3</accession>
<evidence type="ECO:0000313" key="9">
    <source>
        <dbReference type="Proteomes" id="UP000230646"/>
    </source>
</evidence>
<gene>
    <name evidence="7" type="ORF">CO097_04980</name>
    <name evidence="6" type="ORF">COZ07_09375</name>
    <name evidence="5" type="ORF">COZ58_07545</name>
</gene>
<evidence type="ECO:0000313" key="6">
    <source>
        <dbReference type="EMBL" id="PIY31395.1"/>
    </source>
</evidence>
<dbReference type="InterPro" id="IPR029056">
    <property type="entry name" value="Ribokinase-like"/>
</dbReference>
<reference evidence="5" key="1">
    <citation type="submission" date="2017-09" db="EMBL/GenBank/DDBJ databases">
        <title>Depth-based differentiation of microbial function through sediment-hosted aquifers and enrichment of novel symbionts in the deep terrestrial subsurface.</title>
        <authorList>
            <person name="Probst A.J."/>
            <person name="Ladd B."/>
            <person name="Jarett J.K."/>
            <person name="Geller-Mcgrath D.E."/>
            <person name="Sieber C.M.K."/>
            <person name="Emerson J.B."/>
            <person name="Anantharaman K."/>
            <person name="Thomas B.C."/>
            <person name="Malmstrom R."/>
            <person name="Stieglmeier M."/>
            <person name="Klingl A."/>
            <person name="Woyke T."/>
            <person name="Ryan C.M."/>
            <person name="Banfield J.F."/>
        </authorList>
    </citation>
    <scope>NUCLEOTIDE SEQUENCE</scope>
    <source>
        <strain evidence="5">CG_4_8_14_3_um_filter_34_18</strain>
    </source>
</reference>
<dbReference type="Pfam" id="PF00294">
    <property type="entry name" value="PfkB"/>
    <property type="match status" value="1"/>
</dbReference>
<organism evidence="6 9">
    <name type="scientific">Candidatus Infernicultor aquiphilus</name>
    <dbReference type="NCBI Taxonomy" id="1805029"/>
    <lineage>
        <taxon>Bacteria</taxon>
        <taxon>Pseudomonadati</taxon>
        <taxon>Atribacterota</taxon>
        <taxon>Candidatus Phoenicimicrobiia</taxon>
        <taxon>Candidatus Pheonicimicrobiales</taxon>
        <taxon>Candidatus Phoenicimicrobiaceae</taxon>
        <taxon>Candidatus Infernicultor</taxon>
    </lineage>
</organism>
<dbReference type="InterPro" id="IPR011611">
    <property type="entry name" value="PfkB_dom"/>
</dbReference>
<name>A0A2M7PLI5_9BACT</name>
<proteinExistence type="inferred from homology"/>
<dbReference type="EMBL" id="PFIP01000155">
    <property type="protein sequence ID" value="PIX33446.1"/>
    <property type="molecule type" value="Genomic_DNA"/>
</dbReference>
<evidence type="ECO:0000313" key="7">
    <source>
        <dbReference type="EMBL" id="PJB56468.1"/>
    </source>
</evidence>